<keyword evidence="1" id="KW-1133">Transmembrane helix</keyword>
<reference evidence="2 3" key="1">
    <citation type="submission" date="2019-02" db="EMBL/GenBank/DDBJ databases">
        <title>Haloarcula mannanilyticum sp. nov., a mannan degrading haloarchaeon isolated from commercial salt.</title>
        <authorList>
            <person name="Enomoto S."/>
            <person name="Shimane Y."/>
            <person name="Kamekura M."/>
            <person name="Ito T."/>
            <person name="Moriya O."/>
            <person name="Ihara K."/>
            <person name="Takahashi-Ando N."/>
            <person name="Fukushima Y."/>
            <person name="Yoshida Y."/>
            <person name="Usama R."/>
            <person name="Takai K."/>
            <person name="Minegishi H."/>
        </authorList>
    </citation>
    <scope>NUCLEOTIDE SEQUENCE [LARGE SCALE GENOMIC DNA]</scope>
    <source>
        <strain evidence="2 3">MD130-1</strain>
    </source>
</reference>
<dbReference type="Proteomes" id="UP000304382">
    <property type="component" value="Unassembled WGS sequence"/>
</dbReference>
<feature type="transmembrane region" description="Helical" evidence="1">
    <location>
        <begin position="12"/>
        <end position="30"/>
    </location>
</feature>
<accession>A0A4C2EDW6</accession>
<dbReference type="RefSeq" id="WP_137682367.1">
    <property type="nucleotide sequence ID" value="NZ_BIXZ01000001.1"/>
</dbReference>
<organism evidence="2 3">
    <name type="scientific">Haloarcula mannanilytica</name>
    <dbReference type="NCBI Taxonomy" id="2509225"/>
    <lineage>
        <taxon>Archaea</taxon>
        <taxon>Methanobacteriati</taxon>
        <taxon>Methanobacteriota</taxon>
        <taxon>Stenosarchaea group</taxon>
        <taxon>Halobacteria</taxon>
        <taxon>Halobacteriales</taxon>
        <taxon>Haloarculaceae</taxon>
        <taxon>Haloarcula</taxon>
    </lineage>
</organism>
<protein>
    <submittedName>
        <fullName evidence="2">Uncharacterized protein</fullName>
    </submittedName>
</protein>
<gene>
    <name evidence="2" type="ORF">Harman_06300</name>
</gene>
<evidence type="ECO:0000313" key="3">
    <source>
        <dbReference type="Proteomes" id="UP000304382"/>
    </source>
</evidence>
<comment type="caution">
    <text evidence="2">The sequence shown here is derived from an EMBL/GenBank/DDBJ whole genome shotgun (WGS) entry which is preliminary data.</text>
</comment>
<dbReference type="EMBL" id="BIXZ01000001">
    <property type="protein sequence ID" value="GCF12695.1"/>
    <property type="molecule type" value="Genomic_DNA"/>
</dbReference>
<feature type="transmembrane region" description="Helical" evidence="1">
    <location>
        <begin position="36"/>
        <end position="56"/>
    </location>
</feature>
<evidence type="ECO:0000313" key="2">
    <source>
        <dbReference type="EMBL" id="GCF12695.1"/>
    </source>
</evidence>
<keyword evidence="1" id="KW-0472">Membrane</keyword>
<keyword evidence="1" id="KW-0812">Transmembrane</keyword>
<feature type="transmembrane region" description="Helical" evidence="1">
    <location>
        <begin position="68"/>
        <end position="92"/>
    </location>
</feature>
<feature type="transmembrane region" description="Helical" evidence="1">
    <location>
        <begin position="104"/>
        <end position="124"/>
    </location>
</feature>
<evidence type="ECO:0000256" key="1">
    <source>
        <dbReference type="SAM" id="Phobius"/>
    </source>
</evidence>
<sequence length="162" mass="17316">MTELRHRTQSRISLVPAAVALGLGLVAHLVDQFLFVRAGPVPILVTAPVAATLLYLHLRAATYQRIAALAVWGFLGSGAAILGVYLGVVNYYLPRALTGTETGVYDLGLFLWFVASLTVMYGVAARAEGRPTRATAAVLLAPVVQVTWLALVRLVVETVLYA</sequence>
<dbReference type="OrthoDB" id="350757at2157"/>
<keyword evidence="3" id="KW-1185">Reference proteome</keyword>
<feature type="transmembrane region" description="Helical" evidence="1">
    <location>
        <begin position="136"/>
        <end position="156"/>
    </location>
</feature>
<name>A0A4C2EDW6_9EURY</name>
<proteinExistence type="predicted"/>
<dbReference type="AlphaFoldDB" id="A0A4C2EDW6"/>